<name>A9P0W3_PICSI</name>
<sequence length="59" mass="7217">MNMYIPSEVDLLSWSIVTSCAIIFQVIVNMENLVYWKRVLCRFVFLRFMMRKLHWMLSI</sequence>
<evidence type="ECO:0000313" key="2">
    <source>
        <dbReference type="EMBL" id="ABK26524.1"/>
    </source>
</evidence>
<organism evidence="2">
    <name type="scientific">Picea sitchensis</name>
    <name type="common">Sitka spruce</name>
    <name type="synonym">Pinus sitchensis</name>
    <dbReference type="NCBI Taxonomy" id="3332"/>
    <lineage>
        <taxon>Eukaryota</taxon>
        <taxon>Viridiplantae</taxon>
        <taxon>Streptophyta</taxon>
        <taxon>Embryophyta</taxon>
        <taxon>Tracheophyta</taxon>
        <taxon>Spermatophyta</taxon>
        <taxon>Pinopsida</taxon>
        <taxon>Pinidae</taxon>
        <taxon>Conifers I</taxon>
        <taxon>Pinales</taxon>
        <taxon>Pinaceae</taxon>
        <taxon>Picea</taxon>
    </lineage>
</organism>
<protein>
    <submittedName>
        <fullName evidence="2">Uncharacterized protein</fullName>
    </submittedName>
</protein>
<accession>A9P0W3</accession>
<keyword evidence="1" id="KW-0812">Transmembrane</keyword>
<evidence type="ECO:0000256" key="1">
    <source>
        <dbReference type="SAM" id="Phobius"/>
    </source>
</evidence>
<feature type="transmembrane region" description="Helical" evidence="1">
    <location>
        <begin position="12"/>
        <end position="28"/>
    </location>
</feature>
<keyword evidence="1" id="KW-0472">Membrane</keyword>
<reference evidence="2" key="1">
    <citation type="journal article" date="2008" name="BMC Genomics">
        <title>A conifer genomics resource of 200,000 spruce (Picea spp.) ESTs and 6,464 high-quality, sequence-finished full-length cDNAs for Sitka spruce (Picea sitchensis).</title>
        <authorList>
            <person name="Ralph S.G."/>
            <person name="Chun H.J."/>
            <person name="Kolosova N."/>
            <person name="Cooper D."/>
            <person name="Oddy C."/>
            <person name="Ritland C.E."/>
            <person name="Kirkpatrick R."/>
            <person name="Moore R."/>
            <person name="Barber S."/>
            <person name="Holt R.A."/>
            <person name="Jones S.J."/>
            <person name="Marra M.A."/>
            <person name="Douglas C.J."/>
            <person name="Ritland K."/>
            <person name="Bohlmann J."/>
        </authorList>
    </citation>
    <scope>NUCLEOTIDE SEQUENCE</scope>
    <source>
        <tissue evidence="2">Green portion of the leader tissue</tissue>
    </source>
</reference>
<dbReference type="AlphaFoldDB" id="A9P0W3"/>
<keyword evidence="1" id="KW-1133">Transmembrane helix</keyword>
<proteinExistence type="evidence at transcript level"/>
<dbReference type="EMBL" id="EF087272">
    <property type="protein sequence ID" value="ABK26524.1"/>
    <property type="molecule type" value="mRNA"/>
</dbReference>